<dbReference type="GO" id="GO:0003677">
    <property type="term" value="F:DNA binding"/>
    <property type="evidence" value="ECO:0007669"/>
    <property type="project" value="UniProtKB-KW"/>
</dbReference>
<dbReference type="InterPro" id="IPR015300">
    <property type="entry name" value="DNA-bd_pseudobarrel_sf"/>
</dbReference>
<evidence type="ECO:0000259" key="7">
    <source>
        <dbReference type="PROSITE" id="PS50863"/>
    </source>
</evidence>
<evidence type="ECO:0000256" key="2">
    <source>
        <dbReference type="ARBA" id="ARBA00023015"/>
    </source>
</evidence>
<dbReference type="GO" id="GO:0003700">
    <property type="term" value="F:DNA-binding transcription factor activity"/>
    <property type="evidence" value="ECO:0007669"/>
    <property type="project" value="InterPro"/>
</dbReference>
<accession>A0A0L9TKF5</accession>
<feature type="domain" description="TF-B3" evidence="7">
    <location>
        <begin position="169"/>
        <end position="273"/>
    </location>
</feature>
<protein>
    <recommendedName>
        <fullName evidence="7">TF-B3 domain-containing protein</fullName>
    </recommendedName>
</protein>
<evidence type="ECO:0000256" key="3">
    <source>
        <dbReference type="ARBA" id="ARBA00023125"/>
    </source>
</evidence>
<evidence type="ECO:0000256" key="5">
    <source>
        <dbReference type="ARBA" id="ARBA00023242"/>
    </source>
</evidence>
<dbReference type="EMBL" id="CM003371">
    <property type="protein sequence ID" value="KOM31025.1"/>
    <property type="molecule type" value="Genomic_DNA"/>
</dbReference>
<dbReference type="InterPro" id="IPR003340">
    <property type="entry name" value="B3_DNA-bd"/>
</dbReference>
<dbReference type="PROSITE" id="PS50863">
    <property type="entry name" value="B3"/>
    <property type="match status" value="1"/>
</dbReference>
<evidence type="ECO:0000313" key="8">
    <source>
        <dbReference type="EMBL" id="KOM31025.1"/>
    </source>
</evidence>
<evidence type="ECO:0000256" key="6">
    <source>
        <dbReference type="SAM" id="MobiDB-lite"/>
    </source>
</evidence>
<dbReference type="GO" id="GO:0005634">
    <property type="term" value="C:nucleus"/>
    <property type="evidence" value="ECO:0007669"/>
    <property type="project" value="UniProtKB-SubCell"/>
</dbReference>
<dbReference type="Gene3D" id="2.40.330.10">
    <property type="entry name" value="DNA-binding pseudobarrel domain"/>
    <property type="match status" value="1"/>
</dbReference>
<dbReference type="InterPro" id="IPR044800">
    <property type="entry name" value="LEC2-like"/>
</dbReference>
<keyword evidence="2" id="KW-0805">Transcription regulation</keyword>
<dbReference type="Pfam" id="PF02362">
    <property type="entry name" value="B3"/>
    <property type="match status" value="1"/>
</dbReference>
<dbReference type="Gramene" id="KOM31025">
    <property type="protein sequence ID" value="KOM31025"/>
    <property type="gene ID" value="LR48_Vigan01g058000"/>
</dbReference>
<feature type="compositionally biased region" description="Low complexity" evidence="6">
    <location>
        <begin position="359"/>
        <end position="375"/>
    </location>
</feature>
<dbReference type="Proteomes" id="UP000053144">
    <property type="component" value="Chromosome 1"/>
</dbReference>
<dbReference type="AlphaFoldDB" id="A0A0L9TKF5"/>
<dbReference type="PANTHER" id="PTHR31140">
    <property type="entry name" value="B3 DOMAIN-CONTAINING TRANSCRIPTION FACTOR ABI3"/>
    <property type="match status" value="1"/>
</dbReference>
<keyword evidence="5" id="KW-0539">Nucleus</keyword>
<feature type="region of interest" description="Disordered" evidence="6">
    <location>
        <begin position="91"/>
        <end position="143"/>
    </location>
</feature>
<keyword evidence="3" id="KW-0238">DNA-binding</keyword>
<feature type="region of interest" description="Disordered" evidence="6">
    <location>
        <begin position="351"/>
        <end position="385"/>
    </location>
</feature>
<reference evidence="9" key="1">
    <citation type="journal article" date="2015" name="Proc. Natl. Acad. Sci. U.S.A.">
        <title>Genome sequencing of adzuki bean (Vigna angularis) provides insight into high starch and low fat accumulation and domestication.</title>
        <authorList>
            <person name="Yang K."/>
            <person name="Tian Z."/>
            <person name="Chen C."/>
            <person name="Luo L."/>
            <person name="Zhao B."/>
            <person name="Wang Z."/>
            <person name="Yu L."/>
            <person name="Li Y."/>
            <person name="Sun Y."/>
            <person name="Li W."/>
            <person name="Chen Y."/>
            <person name="Li Y."/>
            <person name="Zhang Y."/>
            <person name="Ai D."/>
            <person name="Zhao J."/>
            <person name="Shang C."/>
            <person name="Ma Y."/>
            <person name="Wu B."/>
            <person name="Wang M."/>
            <person name="Gao L."/>
            <person name="Sun D."/>
            <person name="Zhang P."/>
            <person name="Guo F."/>
            <person name="Wang W."/>
            <person name="Li Y."/>
            <person name="Wang J."/>
            <person name="Varshney R.K."/>
            <person name="Wang J."/>
            <person name="Ling H.Q."/>
            <person name="Wan P."/>
        </authorList>
    </citation>
    <scope>NUCLEOTIDE SEQUENCE</scope>
    <source>
        <strain evidence="9">cv. Jingnong 6</strain>
    </source>
</reference>
<organism evidence="8 9">
    <name type="scientific">Phaseolus angularis</name>
    <name type="common">Azuki bean</name>
    <name type="synonym">Vigna angularis</name>
    <dbReference type="NCBI Taxonomy" id="3914"/>
    <lineage>
        <taxon>Eukaryota</taxon>
        <taxon>Viridiplantae</taxon>
        <taxon>Streptophyta</taxon>
        <taxon>Embryophyta</taxon>
        <taxon>Tracheophyta</taxon>
        <taxon>Spermatophyta</taxon>
        <taxon>Magnoliopsida</taxon>
        <taxon>eudicotyledons</taxon>
        <taxon>Gunneridae</taxon>
        <taxon>Pentapetalae</taxon>
        <taxon>rosids</taxon>
        <taxon>fabids</taxon>
        <taxon>Fabales</taxon>
        <taxon>Fabaceae</taxon>
        <taxon>Papilionoideae</taxon>
        <taxon>50 kb inversion clade</taxon>
        <taxon>NPAAA clade</taxon>
        <taxon>indigoferoid/millettioid clade</taxon>
        <taxon>Phaseoleae</taxon>
        <taxon>Vigna</taxon>
    </lineage>
</organism>
<keyword evidence="4" id="KW-0804">Transcription</keyword>
<dbReference type="SMART" id="SM01019">
    <property type="entry name" value="B3"/>
    <property type="match status" value="1"/>
</dbReference>
<evidence type="ECO:0000256" key="1">
    <source>
        <dbReference type="ARBA" id="ARBA00004123"/>
    </source>
</evidence>
<feature type="compositionally biased region" description="Basic residues" evidence="6">
    <location>
        <begin position="110"/>
        <end position="120"/>
    </location>
</feature>
<gene>
    <name evidence="8" type="ORF">LR48_Vigan01g058000</name>
</gene>
<dbReference type="SUPFAM" id="SSF101936">
    <property type="entry name" value="DNA-binding pseudobarrel domain"/>
    <property type="match status" value="1"/>
</dbReference>
<dbReference type="CDD" id="cd10017">
    <property type="entry name" value="B3_DNA"/>
    <property type="match status" value="1"/>
</dbReference>
<evidence type="ECO:0000256" key="4">
    <source>
        <dbReference type="ARBA" id="ARBA00023163"/>
    </source>
</evidence>
<comment type="subcellular location">
    <subcellularLocation>
        <location evidence="1">Nucleus</location>
    </subcellularLocation>
</comment>
<dbReference type="PANTHER" id="PTHR31140:SF74">
    <property type="entry name" value="B3 DOMAIN-CONTAINING TRANSCRIPTION FACTOR LEC2"/>
    <property type="match status" value="1"/>
</dbReference>
<evidence type="ECO:0000313" key="9">
    <source>
        <dbReference type="Proteomes" id="UP000053144"/>
    </source>
</evidence>
<name>A0A0L9TKF5_PHAAN</name>
<dbReference type="STRING" id="3914.A0A0L9TKF5"/>
<sequence>MDNFPVPFSAATTNPLIPNVSGTTSFSSNIIIPAQQNMAELTNFNFPVDKTGEIGFPDPYFGPYDQNMHFQQMNPYPLHTLPTPQRNGIYGPPNSEVQTSVGPLTSKVARDKRKKVRQKSKNVAPTAPLVPTKGTKEKPVSGRGKLTINLDRTTTVFCSPDGKKLEQVFTKQLKNSDVSVLGRIVLPKREVEAKLPPLTDKEGKDIIVKDVYSEKIWSLKYKYWSNNRSRMYVLENAGDLVNHYELRLGDYITIFTDEMKNLRKQYVWARKMRNLETPVCSSNMESSKTCETDNLNDMKQSTNEDAYLEFFTKLNRKKDVEEANKLLTSFNGGGSSSSGAKSDMNIAQHDLSNTAGKGAPNQTTAEATPTAPTTPLDGNNMPISDEDVYGGLDNIFEIENSSWF</sequence>
<dbReference type="OMA" id="TIFTDEM"/>
<proteinExistence type="predicted"/>